<gene>
    <name evidence="1" type="ORF">DI556_02430</name>
</gene>
<reference evidence="1 2" key="1">
    <citation type="submission" date="2017-08" db="EMBL/GenBank/DDBJ databases">
        <title>Infants hospitalized years apart are colonized by the same room-sourced microbial strains.</title>
        <authorList>
            <person name="Brooks B."/>
            <person name="Olm M.R."/>
            <person name="Firek B.A."/>
            <person name="Baker R."/>
            <person name="Thomas B.C."/>
            <person name="Morowitz M.J."/>
            <person name="Banfield J.F."/>
        </authorList>
    </citation>
    <scope>NUCLEOTIDE SEQUENCE [LARGE SCALE GENOMIC DNA]</scope>
    <source>
        <strain evidence="1">S2_005_002_R2_34</strain>
    </source>
</reference>
<evidence type="ECO:0000313" key="2">
    <source>
        <dbReference type="Proteomes" id="UP000249185"/>
    </source>
</evidence>
<accession>A0A2W5NP72</accession>
<sequence length="160" mass="16787">MASTIPVLLIAASAAAQEAGEARKFEVPYTWSSADVEIHDAGAGWKVSIGTTDLVLTGQSGTPFDKLVGRCLVLSHFRLDDANQYRSVGDCLLTDADGDRIFETIEETNGAGKATMKDGTGKFEGIVADLAFSGTWQGASAEDRNAGVGLKTGTWRKAGS</sequence>
<evidence type="ECO:0000313" key="1">
    <source>
        <dbReference type="EMBL" id="PZQ52525.1"/>
    </source>
</evidence>
<protein>
    <submittedName>
        <fullName evidence="1">Uncharacterized protein</fullName>
    </submittedName>
</protein>
<dbReference type="AlphaFoldDB" id="A0A2W5NP72"/>
<name>A0A2W5NP72_RHOSU</name>
<organism evidence="1 2">
    <name type="scientific">Rhodovulum sulfidophilum</name>
    <name type="common">Rhodobacter sulfidophilus</name>
    <dbReference type="NCBI Taxonomy" id="35806"/>
    <lineage>
        <taxon>Bacteria</taxon>
        <taxon>Pseudomonadati</taxon>
        <taxon>Pseudomonadota</taxon>
        <taxon>Alphaproteobacteria</taxon>
        <taxon>Rhodobacterales</taxon>
        <taxon>Paracoccaceae</taxon>
        <taxon>Rhodovulum</taxon>
    </lineage>
</organism>
<proteinExistence type="predicted"/>
<comment type="caution">
    <text evidence="1">The sequence shown here is derived from an EMBL/GenBank/DDBJ whole genome shotgun (WGS) entry which is preliminary data.</text>
</comment>
<dbReference type="Proteomes" id="UP000249185">
    <property type="component" value="Unassembled WGS sequence"/>
</dbReference>
<dbReference type="EMBL" id="QFPW01000001">
    <property type="protein sequence ID" value="PZQ52525.1"/>
    <property type="molecule type" value="Genomic_DNA"/>
</dbReference>